<dbReference type="EMBL" id="LAZR01063322">
    <property type="protein sequence ID" value="KKK59725.1"/>
    <property type="molecule type" value="Genomic_DNA"/>
</dbReference>
<comment type="caution">
    <text evidence="1">The sequence shown here is derived from an EMBL/GenBank/DDBJ whole genome shotgun (WGS) entry which is preliminary data.</text>
</comment>
<dbReference type="AlphaFoldDB" id="A0A0F8XFF7"/>
<gene>
    <name evidence="1" type="ORF">LCGC14_3031510</name>
</gene>
<reference evidence="1" key="1">
    <citation type="journal article" date="2015" name="Nature">
        <title>Complex archaea that bridge the gap between prokaryotes and eukaryotes.</title>
        <authorList>
            <person name="Spang A."/>
            <person name="Saw J.H."/>
            <person name="Jorgensen S.L."/>
            <person name="Zaremba-Niedzwiedzka K."/>
            <person name="Martijn J."/>
            <person name="Lind A.E."/>
            <person name="van Eijk R."/>
            <person name="Schleper C."/>
            <person name="Guy L."/>
            <person name="Ettema T.J."/>
        </authorList>
    </citation>
    <scope>NUCLEOTIDE SEQUENCE</scope>
</reference>
<dbReference type="InterPro" id="IPR014942">
    <property type="entry name" value="AbiEii"/>
</dbReference>
<evidence type="ECO:0000313" key="1">
    <source>
        <dbReference type="EMBL" id="KKK59725.1"/>
    </source>
</evidence>
<sequence length="130" mass="15085">SLDFDFFGQKEIDTKKLFIVLKKVFKKHKVLKIQEESNTLTVLVDNSTKMSFFGYPYKLLNKTVDEDNLRLASIEDIGSMKLSAVTGRASNKDYIDLYYILQKIGLRDLLEEALRKFDDLDRNLILKSLV</sequence>
<protein>
    <submittedName>
        <fullName evidence="1">Uncharacterized protein</fullName>
    </submittedName>
</protein>
<accession>A0A0F8XFF7</accession>
<name>A0A0F8XFF7_9ZZZZ</name>
<proteinExistence type="predicted"/>
<dbReference type="Pfam" id="PF08843">
    <property type="entry name" value="AbiEii"/>
    <property type="match status" value="1"/>
</dbReference>
<feature type="non-terminal residue" evidence="1">
    <location>
        <position position="1"/>
    </location>
</feature>
<organism evidence="1">
    <name type="scientific">marine sediment metagenome</name>
    <dbReference type="NCBI Taxonomy" id="412755"/>
    <lineage>
        <taxon>unclassified sequences</taxon>
        <taxon>metagenomes</taxon>
        <taxon>ecological metagenomes</taxon>
    </lineage>
</organism>